<proteinExistence type="predicted"/>
<organism evidence="2 3">
    <name type="scientific">Dyella japonica</name>
    <dbReference type="NCBI Taxonomy" id="231455"/>
    <lineage>
        <taxon>Bacteria</taxon>
        <taxon>Pseudomonadati</taxon>
        <taxon>Pseudomonadota</taxon>
        <taxon>Gammaproteobacteria</taxon>
        <taxon>Lysobacterales</taxon>
        <taxon>Rhodanobacteraceae</taxon>
        <taxon>Dyella</taxon>
    </lineage>
</organism>
<feature type="chain" id="PRO_5047143689" description="PXPV repeat-containing protein" evidence="1">
    <location>
        <begin position="31"/>
        <end position="117"/>
    </location>
</feature>
<dbReference type="Proteomes" id="UP001549184">
    <property type="component" value="Unassembled WGS sequence"/>
</dbReference>
<evidence type="ECO:0008006" key="4">
    <source>
        <dbReference type="Google" id="ProtNLM"/>
    </source>
</evidence>
<dbReference type="PROSITE" id="PS51257">
    <property type="entry name" value="PROKAR_LIPOPROTEIN"/>
    <property type="match status" value="1"/>
</dbReference>
<evidence type="ECO:0000256" key="1">
    <source>
        <dbReference type="SAM" id="SignalP"/>
    </source>
</evidence>
<sequence>MNKTKISTIKRVAVAAAMVVGCVAVAPAFAGHVSLNVGIGLPVAGVGYYAPAPVVYAPPPPVYYAPAPVVYGGPVYGGPVVYPAVGAAVVVGGHPGYYHRGGGYYYRGGYRYYGHGH</sequence>
<feature type="signal peptide" evidence="1">
    <location>
        <begin position="1"/>
        <end position="30"/>
    </location>
</feature>
<reference evidence="2 3" key="1">
    <citation type="submission" date="2024-06" db="EMBL/GenBank/DDBJ databases">
        <title>Sorghum-associated microbial communities from plants grown in Nebraska, USA.</title>
        <authorList>
            <person name="Schachtman D."/>
        </authorList>
    </citation>
    <scope>NUCLEOTIDE SEQUENCE [LARGE SCALE GENOMIC DNA]</scope>
    <source>
        <strain evidence="2 3">1073</strain>
    </source>
</reference>
<dbReference type="RefSeq" id="WP_354012774.1">
    <property type="nucleotide sequence ID" value="NZ_JBEPMU010000001.1"/>
</dbReference>
<keyword evidence="3" id="KW-1185">Reference proteome</keyword>
<keyword evidence="1" id="KW-0732">Signal</keyword>
<dbReference type="EMBL" id="JBEPMU010000001">
    <property type="protein sequence ID" value="MET3651334.1"/>
    <property type="molecule type" value="Genomic_DNA"/>
</dbReference>
<protein>
    <recommendedName>
        <fullName evidence="4">PXPV repeat-containing protein</fullName>
    </recommendedName>
</protein>
<gene>
    <name evidence="2" type="ORF">ABIC75_001036</name>
</gene>
<evidence type="ECO:0000313" key="3">
    <source>
        <dbReference type="Proteomes" id="UP001549184"/>
    </source>
</evidence>
<name>A0ABV2JU25_9GAMM</name>
<accession>A0ABV2JU25</accession>
<evidence type="ECO:0000313" key="2">
    <source>
        <dbReference type="EMBL" id="MET3651334.1"/>
    </source>
</evidence>
<comment type="caution">
    <text evidence="2">The sequence shown here is derived from an EMBL/GenBank/DDBJ whole genome shotgun (WGS) entry which is preliminary data.</text>
</comment>